<dbReference type="EMBL" id="CAJPDS010000049">
    <property type="protein sequence ID" value="CAF9928715.1"/>
    <property type="molecule type" value="Genomic_DNA"/>
</dbReference>
<evidence type="ECO:0000313" key="1">
    <source>
        <dbReference type="EMBL" id="CAF9928715.1"/>
    </source>
</evidence>
<sequence length="301" mass="33438">MARKTVPFKIAPPPWTCKCTAYVLPFFYSASSGLPADVAYAPLEAATSCFSSQAEAGAYKGGLCLLQIIRYTETPVGPYDELALLPGDFGTPGLKGQNMRITRIYVSQKDTCYNGRKNWNIPKFSISFRHLARFDFSPLPSPSSSRSKHAPPPLKISVFAPESNAPHSARPFFTTTLQPVNYLPSWYSFPFKSTWAELFGFSSHIAQPPLPAGETKEECGSEVWIRSKPELSSNKTRVVWWDMRQEGIDEPAEGPGEAGKVPEIADNWWPGLGRWRIGLWLDDAVLTLGEAEQMKVEKKTA</sequence>
<accession>A0A8H3IUP1</accession>
<dbReference type="Proteomes" id="UP000664521">
    <property type="component" value="Unassembled WGS sequence"/>
</dbReference>
<organism evidence="1 2">
    <name type="scientific">Heterodermia speciosa</name>
    <dbReference type="NCBI Taxonomy" id="116794"/>
    <lineage>
        <taxon>Eukaryota</taxon>
        <taxon>Fungi</taxon>
        <taxon>Dikarya</taxon>
        <taxon>Ascomycota</taxon>
        <taxon>Pezizomycotina</taxon>
        <taxon>Lecanoromycetes</taxon>
        <taxon>OSLEUM clade</taxon>
        <taxon>Lecanoromycetidae</taxon>
        <taxon>Caliciales</taxon>
        <taxon>Physciaceae</taxon>
        <taxon>Heterodermia</taxon>
    </lineage>
</organism>
<dbReference type="OrthoDB" id="9970474at2759"/>
<proteinExistence type="predicted"/>
<protein>
    <submittedName>
        <fullName evidence="1">Uncharacterized protein</fullName>
    </submittedName>
</protein>
<gene>
    <name evidence="1" type="ORF">HETSPECPRED_006905</name>
</gene>
<evidence type="ECO:0000313" key="2">
    <source>
        <dbReference type="Proteomes" id="UP000664521"/>
    </source>
</evidence>
<dbReference type="SUPFAM" id="SSF160104">
    <property type="entry name" value="Acetoacetate decarboxylase-like"/>
    <property type="match status" value="1"/>
</dbReference>
<dbReference type="AlphaFoldDB" id="A0A8H3IUP1"/>
<name>A0A8H3IUP1_9LECA</name>
<dbReference type="PANTHER" id="PTHR40518">
    <property type="entry name" value="ACETOACETATE DECARBOXYLASE"/>
    <property type="match status" value="1"/>
</dbReference>
<dbReference type="InterPro" id="IPR023375">
    <property type="entry name" value="ADC_dom_sf"/>
</dbReference>
<keyword evidence="2" id="KW-1185">Reference proteome</keyword>
<dbReference type="PANTHER" id="PTHR40518:SF1">
    <property type="entry name" value="ACETOACETATE DECARBOXYLASE"/>
    <property type="match status" value="1"/>
</dbReference>
<comment type="caution">
    <text evidence="1">The sequence shown here is derived from an EMBL/GenBank/DDBJ whole genome shotgun (WGS) entry which is preliminary data.</text>
</comment>
<reference evidence="1" key="1">
    <citation type="submission" date="2021-03" db="EMBL/GenBank/DDBJ databases">
        <authorList>
            <person name="Tagirdzhanova G."/>
        </authorList>
    </citation>
    <scope>NUCLEOTIDE SEQUENCE</scope>
</reference>